<evidence type="ECO:0000313" key="1">
    <source>
        <dbReference type="EMBL" id="KKU63137.1"/>
    </source>
</evidence>
<sequence length="702" mass="71509">MKTYNSGDIVLDSPGGVTLAQAQAWDLADSSTTSLSIESGLMNFDTANSRVGIGTTVPDSKLHVVGGDVYVAPDSGYTFNNPSANEDLYVYGNLEVDGTIYGTVSGDLTCTNCLDFVDFEDTLDLDANLTLNQAAFTWTQNFDGTTTTGLTYNADSLTSGKALSVVSDNATVSTAFTGDLASISYAPIYTGGVGLNTTGNLLDISRSVTLNNVGNTLTVSGAVATLSDSATQTQGTLTHSADVLQIAQNYTSNTGSALNITSAGGATGFALRVNDDGTFTDTTPFVVTNAGDVGIGTTGPNSKLEVAGNLSLQTNNLLFGTSGSEDTNLYRYAANTLRTDDGMIIGTRNYSGLSAGDLALGGRLNLGNVGVSPGAVLIYGIHSFSGVPAAAGISLTAAFTPTAATDDVTGIFIQPRDSGGSQNLDRVWGVHSTPRLYTGSTATAADARSFYSNPSNVSGSTFTNVYGFYHDESFLAGTIGTQYGLYVENLDNASTNYAIYTAGTTQSYFGGNVGIGDITPDGKLDVEATGAVTASTYGINLSNLVTNTTTDAINKYGAYITSTGGFGGLGGTATNNWGLYVDTVSGADNNYGAYIAGNVGIGDTSPASLLTVGSGDLFQVDSTGSIVSIDGVAHSISDTSGDLEINSIGGDVLVNDRITIGSSTAGVGKLTVTGAEVGKALVILNETGNQNILTASASGTTV</sequence>
<proteinExistence type="predicted"/>
<dbReference type="AlphaFoldDB" id="A0A0G1S1E4"/>
<gene>
    <name evidence="1" type="ORF">UX88_C0038G0002</name>
</gene>
<dbReference type="EMBL" id="LCNW01000038">
    <property type="protein sequence ID" value="KKU63137.1"/>
    <property type="molecule type" value="Genomic_DNA"/>
</dbReference>
<comment type="caution">
    <text evidence="1">The sequence shown here is derived from an EMBL/GenBank/DDBJ whole genome shotgun (WGS) entry which is preliminary data.</text>
</comment>
<reference evidence="1 2" key="1">
    <citation type="journal article" date="2015" name="Nature">
        <title>rRNA introns, odd ribosomes, and small enigmatic genomes across a large radiation of phyla.</title>
        <authorList>
            <person name="Brown C.T."/>
            <person name="Hug L.A."/>
            <person name="Thomas B.C."/>
            <person name="Sharon I."/>
            <person name="Castelle C.J."/>
            <person name="Singh A."/>
            <person name="Wilkins M.J."/>
            <person name="Williams K.H."/>
            <person name="Banfield J.F."/>
        </authorList>
    </citation>
    <scope>NUCLEOTIDE SEQUENCE [LARGE SCALE GENOMIC DNA]</scope>
</reference>
<feature type="non-terminal residue" evidence="1">
    <location>
        <position position="702"/>
    </location>
</feature>
<organism evidence="1 2">
    <name type="scientific">Candidatus Woesebacteria bacterium GW2011_GWC2_47_16</name>
    <dbReference type="NCBI Taxonomy" id="1618590"/>
    <lineage>
        <taxon>Bacteria</taxon>
        <taxon>Candidatus Woeseibacteriota</taxon>
    </lineage>
</organism>
<dbReference type="Proteomes" id="UP000034501">
    <property type="component" value="Unassembled WGS sequence"/>
</dbReference>
<accession>A0A0G1S1E4</accession>
<evidence type="ECO:0000313" key="2">
    <source>
        <dbReference type="Proteomes" id="UP000034501"/>
    </source>
</evidence>
<protein>
    <submittedName>
        <fullName evidence="1">Uncharacterized protein</fullName>
    </submittedName>
</protein>
<name>A0A0G1S1E4_9BACT</name>